<evidence type="ECO:0000313" key="8">
    <source>
        <dbReference type="Proteomes" id="UP000290572"/>
    </source>
</evidence>
<dbReference type="PANTHER" id="PTHR13539">
    <property type="entry name" value="CALMODULIN-LYSINE N-METHYLTRANSFERASE"/>
    <property type="match status" value="1"/>
</dbReference>
<comment type="caution">
    <text evidence="7">The sequence shown here is derived from an EMBL/GenBank/DDBJ whole genome shotgun (WGS) entry which is preliminary data.</text>
</comment>
<dbReference type="SUPFAM" id="SSF53335">
    <property type="entry name" value="S-adenosyl-L-methionine-dependent methyltransferases"/>
    <property type="match status" value="1"/>
</dbReference>
<dbReference type="PANTHER" id="PTHR13539:SF3">
    <property type="entry name" value="CALMODULIN-LYSINE N-METHYLTRANSFERASE"/>
    <property type="match status" value="1"/>
</dbReference>
<keyword evidence="3" id="KW-0963">Cytoplasm</keyword>
<dbReference type="GO" id="GO:0018025">
    <property type="term" value="F:calmodulin-lysine N-methyltransferase activity"/>
    <property type="evidence" value="ECO:0007669"/>
    <property type="project" value="InterPro"/>
</dbReference>
<dbReference type="Proteomes" id="UP000290572">
    <property type="component" value="Unassembled WGS sequence"/>
</dbReference>
<evidence type="ECO:0000256" key="5">
    <source>
        <dbReference type="ARBA" id="ARBA00022679"/>
    </source>
</evidence>
<dbReference type="GO" id="GO:0032259">
    <property type="term" value="P:methylation"/>
    <property type="evidence" value="ECO:0007669"/>
    <property type="project" value="UniProtKB-KW"/>
</dbReference>
<evidence type="ECO:0000256" key="1">
    <source>
        <dbReference type="ARBA" id="ARBA00004123"/>
    </source>
</evidence>
<dbReference type="InterPro" id="IPR029063">
    <property type="entry name" value="SAM-dependent_MTases_sf"/>
</dbReference>
<evidence type="ECO:0000256" key="2">
    <source>
        <dbReference type="ARBA" id="ARBA00004496"/>
    </source>
</evidence>
<protein>
    <submittedName>
        <fullName evidence="7">Calmodulin-lysine N-methyltransferase isoform X2</fullName>
    </submittedName>
</protein>
<gene>
    <name evidence="7" type="ORF">ROHU_019380</name>
</gene>
<evidence type="ECO:0000313" key="7">
    <source>
        <dbReference type="EMBL" id="RXN28299.1"/>
    </source>
</evidence>
<comment type="subcellular location">
    <subcellularLocation>
        <location evidence="2">Cytoplasm</location>
    </subcellularLocation>
    <subcellularLocation>
        <location evidence="1">Nucleus</location>
    </subcellularLocation>
</comment>
<keyword evidence="4 7" id="KW-0489">Methyltransferase</keyword>
<dbReference type="GO" id="GO:0005737">
    <property type="term" value="C:cytoplasm"/>
    <property type="evidence" value="ECO:0007669"/>
    <property type="project" value="UniProtKB-SubCell"/>
</dbReference>
<dbReference type="InterPro" id="IPR025800">
    <property type="entry name" value="CaM-Lys-N-MeTrfase"/>
</dbReference>
<keyword evidence="6" id="KW-0539">Nucleus</keyword>
<dbReference type="Gene3D" id="3.40.50.150">
    <property type="entry name" value="Vaccinia Virus protein VP39"/>
    <property type="match status" value="1"/>
</dbReference>
<dbReference type="AlphaFoldDB" id="A0A498N1X3"/>
<accession>A0A498N1X3</accession>
<name>A0A498N1X3_LABRO</name>
<keyword evidence="8" id="KW-1185">Reference proteome</keyword>
<organism evidence="7 8">
    <name type="scientific">Labeo rohita</name>
    <name type="common">Indian major carp</name>
    <name type="synonym">Cyprinus rohita</name>
    <dbReference type="NCBI Taxonomy" id="84645"/>
    <lineage>
        <taxon>Eukaryota</taxon>
        <taxon>Metazoa</taxon>
        <taxon>Chordata</taxon>
        <taxon>Craniata</taxon>
        <taxon>Vertebrata</taxon>
        <taxon>Euteleostomi</taxon>
        <taxon>Actinopterygii</taxon>
        <taxon>Neopterygii</taxon>
        <taxon>Teleostei</taxon>
        <taxon>Ostariophysi</taxon>
        <taxon>Cypriniformes</taxon>
        <taxon>Cyprinidae</taxon>
        <taxon>Labeoninae</taxon>
        <taxon>Labeonini</taxon>
        <taxon>Labeo</taxon>
    </lineage>
</organism>
<dbReference type="GO" id="GO:0005634">
    <property type="term" value="C:nucleus"/>
    <property type="evidence" value="ECO:0007669"/>
    <property type="project" value="UniProtKB-SubCell"/>
</dbReference>
<evidence type="ECO:0000256" key="4">
    <source>
        <dbReference type="ARBA" id="ARBA00022603"/>
    </source>
</evidence>
<keyword evidence="5 7" id="KW-0808">Transferase</keyword>
<evidence type="ECO:0000256" key="6">
    <source>
        <dbReference type="ARBA" id="ARBA00023242"/>
    </source>
</evidence>
<proteinExistence type="predicted"/>
<dbReference type="EMBL" id="QBIY01011886">
    <property type="protein sequence ID" value="RXN28299.1"/>
    <property type="molecule type" value="Genomic_DNA"/>
</dbReference>
<dbReference type="STRING" id="84645.A0A498N1X3"/>
<sequence>MGASDKLCNGVDDTAAIILVLSSFRVVRWDNEADVSALEGRFDVVMCADCLFLDQYRSSLVDALRRLLRPDMQREGKEVYDENIHYPLLLTLTHGSSPALI</sequence>
<reference evidence="7 8" key="1">
    <citation type="submission" date="2018-03" db="EMBL/GenBank/DDBJ databases">
        <title>Draft genome sequence of Rohu Carp (Labeo rohita).</title>
        <authorList>
            <person name="Das P."/>
            <person name="Kushwaha B."/>
            <person name="Joshi C.G."/>
            <person name="Kumar D."/>
            <person name="Nagpure N.S."/>
            <person name="Sahoo L."/>
            <person name="Das S.P."/>
            <person name="Bit A."/>
            <person name="Patnaik S."/>
            <person name="Meher P.K."/>
            <person name="Jayasankar P."/>
            <person name="Koringa P.G."/>
            <person name="Patel N.V."/>
            <person name="Hinsu A.T."/>
            <person name="Kumar R."/>
            <person name="Pandey M."/>
            <person name="Agarwal S."/>
            <person name="Srivastava S."/>
            <person name="Singh M."/>
            <person name="Iquebal M.A."/>
            <person name="Jaiswal S."/>
            <person name="Angadi U.B."/>
            <person name="Kumar N."/>
            <person name="Raza M."/>
            <person name="Shah T.M."/>
            <person name="Rai A."/>
            <person name="Jena J.K."/>
        </authorList>
    </citation>
    <scope>NUCLEOTIDE SEQUENCE [LARGE SCALE GENOMIC DNA]</scope>
    <source>
        <strain evidence="7">DASCIFA01</strain>
        <tissue evidence="7">Testis</tissue>
    </source>
</reference>
<evidence type="ECO:0000256" key="3">
    <source>
        <dbReference type="ARBA" id="ARBA00022490"/>
    </source>
</evidence>